<gene>
    <name evidence="2" type="ORF">ASPVEDRAFT_37329</name>
</gene>
<evidence type="ECO:0008006" key="4">
    <source>
        <dbReference type="Google" id="ProtNLM"/>
    </source>
</evidence>
<dbReference type="Proteomes" id="UP000184073">
    <property type="component" value="Unassembled WGS sequence"/>
</dbReference>
<evidence type="ECO:0000256" key="1">
    <source>
        <dbReference type="SAM" id="SignalP"/>
    </source>
</evidence>
<dbReference type="VEuPathDB" id="FungiDB:ASPVEDRAFT_37329"/>
<feature type="chain" id="PRO_5012476694" description="Secreted protein" evidence="1">
    <location>
        <begin position="23"/>
        <end position="75"/>
    </location>
</feature>
<dbReference type="GeneID" id="63726952"/>
<dbReference type="EMBL" id="KV878126">
    <property type="protein sequence ID" value="OJI97878.1"/>
    <property type="molecule type" value="Genomic_DNA"/>
</dbReference>
<accession>A0A1L9P8Q7</accession>
<dbReference type="AlphaFoldDB" id="A0A1L9P8Q7"/>
<organism evidence="2 3">
    <name type="scientific">Aspergillus versicolor CBS 583.65</name>
    <dbReference type="NCBI Taxonomy" id="1036611"/>
    <lineage>
        <taxon>Eukaryota</taxon>
        <taxon>Fungi</taxon>
        <taxon>Dikarya</taxon>
        <taxon>Ascomycota</taxon>
        <taxon>Pezizomycotina</taxon>
        <taxon>Eurotiomycetes</taxon>
        <taxon>Eurotiomycetidae</taxon>
        <taxon>Eurotiales</taxon>
        <taxon>Aspergillaceae</taxon>
        <taxon>Aspergillus</taxon>
        <taxon>Aspergillus subgen. Nidulantes</taxon>
    </lineage>
</organism>
<protein>
    <recommendedName>
        <fullName evidence="4">Secreted protein</fullName>
    </recommendedName>
</protein>
<name>A0A1L9P8Q7_ASPVE</name>
<evidence type="ECO:0000313" key="3">
    <source>
        <dbReference type="Proteomes" id="UP000184073"/>
    </source>
</evidence>
<keyword evidence="1" id="KW-0732">Signal</keyword>
<dbReference type="RefSeq" id="XP_040663641.1">
    <property type="nucleotide sequence ID" value="XM_040811441.1"/>
</dbReference>
<keyword evidence="3" id="KW-1185">Reference proteome</keyword>
<sequence>MVSMPTLLVAWLSLKLLNIFTAAHTASPIHIYHSTFQSLRIYASPYLLLSLHWKRRVKDWEKTTYNAASETDLEV</sequence>
<proteinExistence type="predicted"/>
<reference evidence="3" key="1">
    <citation type="journal article" date="2017" name="Genome Biol.">
        <title>Comparative genomics reveals high biological diversity and specific adaptations in the industrially and medically important fungal genus Aspergillus.</title>
        <authorList>
            <person name="de Vries R.P."/>
            <person name="Riley R."/>
            <person name="Wiebenga A."/>
            <person name="Aguilar-Osorio G."/>
            <person name="Amillis S."/>
            <person name="Uchima C.A."/>
            <person name="Anderluh G."/>
            <person name="Asadollahi M."/>
            <person name="Askin M."/>
            <person name="Barry K."/>
            <person name="Battaglia E."/>
            <person name="Bayram O."/>
            <person name="Benocci T."/>
            <person name="Braus-Stromeyer S.A."/>
            <person name="Caldana C."/>
            <person name="Canovas D."/>
            <person name="Cerqueira G.C."/>
            <person name="Chen F."/>
            <person name="Chen W."/>
            <person name="Choi C."/>
            <person name="Clum A."/>
            <person name="Dos Santos R.A."/>
            <person name="Damasio A.R."/>
            <person name="Diallinas G."/>
            <person name="Emri T."/>
            <person name="Fekete E."/>
            <person name="Flipphi M."/>
            <person name="Freyberg S."/>
            <person name="Gallo A."/>
            <person name="Gournas C."/>
            <person name="Habgood R."/>
            <person name="Hainaut M."/>
            <person name="Harispe M.L."/>
            <person name="Henrissat B."/>
            <person name="Hilden K.S."/>
            <person name="Hope R."/>
            <person name="Hossain A."/>
            <person name="Karabika E."/>
            <person name="Karaffa L."/>
            <person name="Karanyi Z."/>
            <person name="Krasevec N."/>
            <person name="Kuo A."/>
            <person name="Kusch H."/>
            <person name="LaButti K."/>
            <person name="Lagendijk E.L."/>
            <person name="Lapidus A."/>
            <person name="Levasseur A."/>
            <person name="Lindquist E."/>
            <person name="Lipzen A."/>
            <person name="Logrieco A.F."/>
            <person name="MacCabe A."/>
            <person name="Maekelae M.R."/>
            <person name="Malavazi I."/>
            <person name="Melin P."/>
            <person name="Meyer V."/>
            <person name="Mielnichuk N."/>
            <person name="Miskei M."/>
            <person name="Molnar A.P."/>
            <person name="Mule G."/>
            <person name="Ngan C.Y."/>
            <person name="Orejas M."/>
            <person name="Orosz E."/>
            <person name="Ouedraogo J.P."/>
            <person name="Overkamp K.M."/>
            <person name="Park H.-S."/>
            <person name="Perrone G."/>
            <person name="Piumi F."/>
            <person name="Punt P.J."/>
            <person name="Ram A.F."/>
            <person name="Ramon A."/>
            <person name="Rauscher S."/>
            <person name="Record E."/>
            <person name="Riano-Pachon D.M."/>
            <person name="Robert V."/>
            <person name="Roehrig J."/>
            <person name="Ruller R."/>
            <person name="Salamov A."/>
            <person name="Salih N.S."/>
            <person name="Samson R.A."/>
            <person name="Sandor E."/>
            <person name="Sanguinetti M."/>
            <person name="Schuetze T."/>
            <person name="Sepcic K."/>
            <person name="Shelest E."/>
            <person name="Sherlock G."/>
            <person name="Sophianopoulou V."/>
            <person name="Squina F.M."/>
            <person name="Sun H."/>
            <person name="Susca A."/>
            <person name="Todd R.B."/>
            <person name="Tsang A."/>
            <person name="Unkles S.E."/>
            <person name="van de Wiele N."/>
            <person name="van Rossen-Uffink D."/>
            <person name="Oliveira J.V."/>
            <person name="Vesth T.C."/>
            <person name="Visser J."/>
            <person name="Yu J.-H."/>
            <person name="Zhou M."/>
            <person name="Andersen M.R."/>
            <person name="Archer D.B."/>
            <person name="Baker S.E."/>
            <person name="Benoit I."/>
            <person name="Brakhage A.A."/>
            <person name="Braus G.H."/>
            <person name="Fischer R."/>
            <person name="Frisvad J.C."/>
            <person name="Goldman G.H."/>
            <person name="Houbraken J."/>
            <person name="Oakley B."/>
            <person name="Pocsi I."/>
            <person name="Scazzocchio C."/>
            <person name="Seiboth B."/>
            <person name="vanKuyk P.A."/>
            <person name="Wortman J."/>
            <person name="Dyer P.S."/>
            <person name="Grigoriev I.V."/>
        </authorList>
    </citation>
    <scope>NUCLEOTIDE SEQUENCE [LARGE SCALE GENOMIC DNA]</scope>
    <source>
        <strain evidence="3">CBS 583.65</strain>
    </source>
</reference>
<feature type="signal peptide" evidence="1">
    <location>
        <begin position="1"/>
        <end position="22"/>
    </location>
</feature>
<evidence type="ECO:0000313" key="2">
    <source>
        <dbReference type="EMBL" id="OJI97878.1"/>
    </source>
</evidence>